<name>A0AAU7W695_9MICO</name>
<reference evidence="1" key="1">
    <citation type="submission" date="2024-05" db="EMBL/GenBank/DDBJ databases">
        <authorList>
            <person name="Yu L."/>
        </authorList>
    </citation>
    <scope>NUCLEOTIDE SEQUENCE</scope>
    <source>
        <strain evidence="1">G08B096</strain>
    </source>
</reference>
<organism evidence="1">
    <name type="scientific">Agromyces sp. G08B096</name>
    <dbReference type="NCBI Taxonomy" id="3156399"/>
    <lineage>
        <taxon>Bacteria</taxon>
        <taxon>Bacillati</taxon>
        <taxon>Actinomycetota</taxon>
        <taxon>Actinomycetes</taxon>
        <taxon>Micrococcales</taxon>
        <taxon>Microbacteriaceae</taxon>
        <taxon>Agromyces</taxon>
    </lineage>
</organism>
<evidence type="ECO:0000313" key="1">
    <source>
        <dbReference type="EMBL" id="XBX81246.1"/>
    </source>
</evidence>
<proteinExistence type="predicted"/>
<protein>
    <submittedName>
        <fullName evidence="1">Uncharacterized protein</fullName>
    </submittedName>
</protein>
<dbReference type="RefSeq" id="WP_350347268.1">
    <property type="nucleotide sequence ID" value="NZ_CP158374.1"/>
</dbReference>
<dbReference type="AlphaFoldDB" id="A0AAU7W695"/>
<sequence>MVAVVFQHLSADPRSGHYNEWDPDMVRTGASASGREFGGDVHHHIHGLDARGYRLDFTKFIGASLASVSEAPVSEEDDMLDIITVDGKKFLVTTTSMTWIEGPGHLGALEKWIGGANSLTEAERKVVGYYQSKLRGRPDAQIVEIPNDPKSRYLSVGGELKWIEGPGHLPVLEKFVSGAASFSPAERDVLDHYLG</sequence>
<dbReference type="EMBL" id="CP158374">
    <property type="protein sequence ID" value="XBX81246.1"/>
    <property type="molecule type" value="Genomic_DNA"/>
</dbReference>
<accession>A0AAU7W695</accession>
<gene>
    <name evidence="1" type="ORF">ABIQ69_11565</name>
</gene>